<evidence type="ECO:0000313" key="3">
    <source>
        <dbReference type="Proteomes" id="UP001501231"/>
    </source>
</evidence>
<dbReference type="RefSeq" id="WP_344593340.1">
    <property type="nucleotide sequence ID" value="NZ_BAAARW010000021.1"/>
</dbReference>
<gene>
    <name evidence="2" type="ORF">GCM10010191_59340</name>
</gene>
<evidence type="ECO:0000313" key="2">
    <source>
        <dbReference type="EMBL" id="GAA2436690.1"/>
    </source>
</evidence>
<accession>A0ABP5WUV1</accession>
<dbReference type="Proteomes" id="UP001501231">
    <property type="component" value="Unassembled WGS sequence"/>
</dbReference>
<reference evidence="3" key="1">
    <citation type="journal article" date="2019" name="Int. J. Syst. Evol. Microbiol.">
        <title>The Global Catalogue of Microorganisms (GCM) 10K type strain sequencing project: providing services to taxonomists for standard genome sequencing and annotation.</title>
        <authorList>
            <consortium name="The Broad Institute Genomics Platform"/>
            <consortium name="The Broad Institute Genome Sequencing Center for Infectious Disease"/>
            <person name="Wu L."/>
            <person name="Ma J."/>
        </authorList>
    </citation>
    <scope>NUCLEOTIDE SEQUENCE [LARGE SCALE GENOMIC DNA]</scope>
    <source>
        <strain evidence="3">JCM 3325</strain>
    </source>
</reference>
<evidence type="ECO:0000256" key="1">
    <source>
        <dbReference type="SAM" id="MobiDB-lite"/>
    </source>
</evidence>
<dbReference type="EMBL" id="BAAARW010000021">
    <property type="protein sequence ID" value="GAA2436690.1"/>
    <property type="molecule type" value="Genomic_DNA"/>
</dbReference>
<name>A0ABP5WUV1_9ACTN</name>
<feature type="region of interest" description="Disordered" evidence="1">
    <location>
        <begin position="1"/>
        <end position="21"/>
    </location>
</feature>
<comment type="caution">
    <text evidence="2">The sequence shown here is derived from an EMBL/GenBank/DDBJ whole genome shotgun (WGS) entry which is preliminary data.</text>
</comment>
<proteinExistence type="predicted"/>
<organism evidence="2 3">
    <name type="scientific">Actinomadura vinacea</name>
    <dbReference type="NCBI Taxonomy" id="115336"/>
    <lineage>
        <taxon>Bacteria</taxon>
        <taxon>Bacillati</taxon>
        <taxon>Actinomycetota</taxon>
        <taxon>Actinomycetes</taxon>
        <taxon>Streptosporangiales</taxon>
        <taxon>Thermomonosporaceae</taxon>
        <taxon>Actinomadura</taxon>
    </lineage>
</organism>
<keyword evidence="3" id="KW-1185">Reference proteome</keyword>
<protein>
    <submittedName>
        <fullName evidence="2">Uncharacterized protein</fullName>
    </submittedName>
</protein>
<sequence>MAPPRPRASHHRPTQPAERTRACTDLGLLALTLIATWSVRTGRHLRAVSVDDLSPDELIEFWADDQLEPPYAAPSPRRLW</sequence>